<organism evidence="7 8">
    <name type="scientific">Rubrobacter xylanophilus</name>
    <dbReference type="NCBI Taxonomy" id="49319"/>
    <lineage>
        <taxon>Bacteria</taxon>
        <taxon>Bacillati</taxon>
        <taxon>Actinomycetota</taxon>
        <taxon>Rubrobacteria</taxon>
        <taxon>Rubrobacterales</taxon>
        <taxon>Rubrobacteraceae</taxon>
        <taxon>Rubrobacter</taxon>
    </lineage>
</organism>
<gene>
    <name evidence="7" type="primary">cbiQ</name>
    <name evidence="7" type="ORF">RxyAA322_28230</name>
</gene>
<evidence type="ECO:0000313" key="7">
    <source>
        <dbReference type="EMBL" id="BBL80969.1"/>
    </source>
</evidence>
<dbReference type="GO" id="GO:0006824">
    <property type="term" value="P:cobalt ion transport"/>
    <property type="evidence" value="ECO:0007669"/>
    <property type="project" value="InterPro"/>
</dbReference>
<comment type="subcellular location">
    <subcellularLocation>
        <location evidence="1">Cell membrane</location>
        <topology evidence="1">Multi-pass membrane protein</topology>
    </subcellularLocation>
</comment>
<evidence type="ECO:0000256" key="5">
    <source>
        <dbReference type="ARBA" id="ARBA00023136"/>
    </source>
</evidence>
<dbReference type="PANTHER" id="PTHR34857:SF2">
    <property type="entry name" value="SLL0384 PROTEIN"/>
    <property type="match status" value="1"/>
</dbReference>
<feature type="transmembrane region" description="Helical" evidence="6">
    <location>
        <begin position="109"/>
        <end position="128"/>
    </location>
</feature>
<dbReference type="CDD" id="cd16914">
    <property type="entry name" value="EcfT"/>
    <property type="match status" value="1"/>
</dbReference>
<evidence type="ECO:0000256" key="1">
    <source>
        <dbReference type="ARBA" id="ARBA00004651"/>
    </source>
</evidence>
<keyword evidence="4 6" id="KW-1133">Transmembrane helix</keyword>
<keyword evidence="5 6" id="KW-0472">Membrane</keyword>
<accession>A0A510HLU2</accession>
<keyword evidence="8" id="KW-1185">Reference proteome</keyword>
<evidence type="ECO:0000256" key="3">
    <source>
        <dbReference type="ARBA" id="ARBA00022692"/>
    </source>
</evidence>
<dbReference type="InterPro" id="IPR003339">
    <property type="entry name" value="ABC/ECF_trnsptr_transmembrane"/>
</dbReference>
<evidence type="ECO:0000256" key="2">
    <source>
        <dbReference type="ARBA" id="ARBA00022475"/>
    </source>
</evidence>
<dbReference type="InterPro" id="IPR012809">
    <property type="entry name" value="ECF_CbiQ"/>
</dbReference>
<feature type="transmembrane region" description="Helical" evidence="6">
    <location>
        <begin position="55"/>
        <end position="75"/>
    </location>
</feature>
<dbReference type="PANTHER" id="PTHR34857">
    <property type="entry name" value="SLL0384 PROTEIN"/>
    <property type="match status" value="1"/>
</dbReference>
<dbReference type="EMBL" id="AP019791">
    <property type="protein sequence ID" value="BBL80969.1"/>
    <property type="molecule type" value="Genomic_DNA"/>
</dbReference>
<dbReference type="NCBIfam" id="TIGR02454">
    <property type="entry name" value="ECF_T_CbiQ"/>
    <property type="match status" value="1"/>
</dbReference>
<name>A0A510HLU2_9ACTN</name>
<dbReference type="GO" id="GO:0043190">
    <property type="term" value="C:ATP-binding cassette (ABC) transporter complex"/>
    <property type="evidence" value="ECO:0007669"/>
    <property type="project" value="InterPro"/>
</dbReference>
<keyword evidence="3 6" id="KW-0812">Transmembrane</keyword>
<dbReference type="RefSeq" id="WP_172620878.1">
    <property type="nucleotide sequence ID" value="NZ_AP019791.1"/>
</dbReference>
<dbReference type="Proteomes" id="UP000318065">
    <property type="component" value="Chromosome"/>
</dbReference>
<protein>
    <submittedName>
        <fullName evidence="7">Cobalt ECF transporter T component CbiQ</fullName>
    </submittedName>
</protein>
<dbReference type="InterPro" id="IPR051611">
    <property type="entry name" value="ECF_transporter_component"/>
</dbReference>
<reference evidence="7" key="1">
    <citation type="journal article" date="2019" name="Microbiol. Resour. Announc.">
        <title>Complete Genome Sequence of Rubrobacter xylanophilus Strain AA3-22, Isolated from Arima Onsen in Japan.</title>
        <authorList>
            <person name="Tomariguchi N."/>
            <person name="Miyazaki K."/>
        </authorList>
    </citation>
    <scope>NUCLEOTIDE SEQUENCE [LARGE SCALE GENOMIC DNA]</scope>
    <source>
        <strain evidence="7">AA3-22</strain>
    </source>
</reference>
<sequence length="246" mass="26093">MGDGHHGGGLGAVEVAAAKDSPVHRLDPRSKILGLLGMVVVVASLPAGAWAAFGFLAVVLVGLVAAAGLHPLYVLRRMSVEIPFLLAAAILPFTAEDGLVLGATVALKVTLSVLGMVLLSSTTPFPSLLRGFEELGCPRIILEIAAFMWRYLQVIAGEVSRMQRARAARGYSARWLWQAMSTGPLIATLFVRSLERGERVYLAMLSRLYEGRMPRTAAGPLRMGVADALFLAATTLSLSAAVLMQA</sequence>
<dbReference type="Pfam" id="PF02361">
    <property type="entry name" value="CbiQ"/>
    <property type="match status" value="1"/>
</dbReference>
<dbReference type="AlphaFoldDB" id="A0A510HLU2"/>
<keyword evidence="2" id="KW-1003">Cell membrane</keyword>
<proteinExistence type="predicted"/>
<evidence type="ECO:0000313" key="8">
    <source>
        <dbReference type="Proteomes" id="UP000318065"/>
    </source>
</evidence>
<evidence type="ECO:0000256" key="4">
    <source>
        <dbReference type="ARBA" id="ARBA00022989"/>
    </source>
</evidence>
<evidence type="ECO:0000256" key="6">
    <source>
        <dbReference type="SAM" id="Phobius"/>
    </source>
</evidence>